<organism evidence="4">
    <name type="scientific">marine metagenome</name>
    <dbReference type="NCBI Taxonomy" id="408172"/>
    <lineage>
        <taxon>unclassified sequences</taxon>
        <taxon>metagenomes</taxon>
        <taxon>ecological metagenomes</taxon>
    </lineage>
</organism>
<dbReference type="InterPro" id="IPR036452">
    <property type="entry name" value="Ribo_hydro-like"/>
</dbReference>
<reference evidence="4" key="1">
    <citation type="submission" date="2018-05" db="EMBL/GenBank/DDBJ databases">
        <authorList>
            <person name="Lanie J.A."/>
            <person name="Ng W.-L."/>
            <person name="Kazmierczak K.M."/>
            <person name="Andrzejewski T.M."/>
            <person name="Davidsen T.M."/>
            <person name="Wayne K.J."/>
            <person name="Tettelin H."/>
            <person name="Glass J.I."/>
            <person name="Rusch D."/>
            <person name="Podicherti R."/>
            <person name="Tsui H.-C.T."/>
            <person name="Winkler M.E."/>
        </authorList>
    </citation>
    <scope>NUCLEOTIDE SEQUENCE</scope>
</reference>
<feature type="non-terminal residue" evidence="4">
    <location>
        <position position="1"/>
    </location>
</feature>
<dbReference type="GO" id="GO:0008477">
    <property type="term" value="F:purine nucleosidase activity"/>
    <property type="evidence" value="ECO:0007669"/>
    <property type="project" value="TreeGrafter"/>
</dbReference>
<evidence type="ECO:0000259" key="3">
    <source>
        <dbReference type="Pfam" id="PF01156"/>
    </source>
</evidence>
<dbReference type="AlphaFoldDB" id="A0A382R1A6"/>
<name>A0A382R1A6_9ZZZZ</name>
<evidence type="ECO:0000256" key="2">
    <source>
        <dbReference type="ARBA" id="ARBA00023295"/>
    </source>
</evidence>
<feature type="non-terminal residue" evidence="4">
    <location>
        <position position="325"/>
    </location>
</feature>
<evidence type="ECO:0000256" key="1">
    <source>
        <dbReference type="ARBA" id="ARBA00022801"/>
    </source>
</evidence>
<dbReference type="Gene3D" id="3.90.245.10">
    <property type="entry name" value="Ribonucleoside hydrolase-like"/>
    <property type="match status" value="1"/>
</dbReference>
<gene>
    <name evidence="4" type="ORF">METZ01_LOCUS344383</name>
</gene>
<accession>A0A382R1A6</accession>
<dbReference type="PANTHER" id="PTHR12304">
    <property type="entry name" value="INOSINE-URIDINE PREFERRING NUCLEOSIDE HYDROLASE"/>
    <property type="match status" value="1"/>
</dbReference>
<protein>
    <recommendedName>
        <fullName evidence="3">Inosine/uridine-preferring nucleoside hydrolase domain-containing protein</fullName>
    </recommendedName>
</protein>
<dbReference type="GO" id="GO:0005829">
    <property type="term" value="C:cytosol"/>
    <property type="evidence" value="ECO:0007669"/>
    <property type="project" value="TreeGrafter"/>
</dbReference>
<dbReference type="SUPFAM" id="SSF53590">
    <property type="entry name" value="Nucleoside hydrolase"/>
    <property type="match status" value="1"/>
</dbReference>
<dbReference type="InterPro" id="IPR023186">
    <property type="entry name" value="IUNH"/>
</dbReference>
<dbReference type="PANTHER" id="PTHR12304:SF4">
    <property type="entry name" value="URIDINE NUCLEOSIDASE"/>
    <property type="match status" value="1"/>
</dbReference>
<dbReference type="InterPro" id="IPR001910">
    <property type="entry name" value="Inosine/uridine_hydrolase_dom"/>
</dbReference>
<keyword evidence="2" id="KW-0326">Glycosidase</keyword>
<dbReference type="EMBL" id="UINC01118421">
    <property type="protein sequence ID" value="SVC91529.1"/>
    <property type="molecule type" value="Genomic_DNA"/>
</dbReference>
<dbReference type="Pfam" id="PF01156">
    <property type="entry name" value="IU_nuc_hydro"/>
    <property type="match status" value="1"/>
</dbReference>
<sequence>VALVVAMDTRGAVAQQHRVIFDTDFAVPPQDDGMALILALHSKEIEILGITTVAGNFSMERATSDVLRVLEIAQRTDIPVYRGANMPLVHEKSEYATLVWGEWWSDELPPPPPGGFATKQAEVIGAAEFIVQTVKAHPGEITIVAIGPLTNVAMAIRQAPDIAPNVKQIVIMGGAISRLPDGYGNVTPNAEFNFWVDPEAARAVLRSGIPIVLSPLNVSRKTGLTKEWYERMVATDTPITRLIRATMGPRFESRPDASEFMYDQVAVASLIDPSLVTTRELYVDVDDTPGLNYGVSVGGDQIWPGAEGARRMSVQYDLDWERFIT</sequence>
<keyword evidence="1" id="KW-0378">Hydrolase</keyword>
<dbReference type="GO" id="GO:0006152">
    <property type="term" value="P:purine nucleoside catabolic process"/>
    <property type="evidence" value="ECO:0007669"/>
    <property type="project" value="TreeGrafter"/>
</dbReference>
<feature type="domain" description="Inosine/uridine-preferring nucleoside hydrolase" evidence="3">
    <location>
        <begin position="19"/>
        <end position="324"/>
    </location>
</feature>
<proteinExistence type="predicted"/>
<evidence type="ECO:0000313" key="4">
    <source>
        <dbReference type="EMBL" id="SVC91529.1"/>
    </source>
</evidence>